<evidence type="ECO:0000259" key="6">
    <source>
        <dbReference type="Pfam" id="PF03738"/>
    </source>
</evidence>
<keyword evidence="2" id="KW-0479">Metal-binding</keyword>
<dbReference type="Proteomes" id="UP000823486">
    <property type="component" value="Unassembled WGS sequence"/>
</dbReference>
<evidence type="ECO:0000256" key="3">
    <source>
        <dbReference type="ARBA" id="ARBA00022741"/>
    </source>
</evidence>
<keyword evidence="4" id="KW-0067">ATP-binding</keyword>
<comment type="caution">
    <text evidence="7">The sequence shown here is derived from an EMBL/GenBank/DDBJ whole genome shotgun (WGS) entry which is preliminary data.</text>
</comment>
<dbReference type="Pfam" id="PF03738">
    <property type="entry name" value="GSP_synth"/>
    <property type="match status" value="1"/>
</dbReference>
<keyword evidence="3" id="KW-0547">Nucleotide-binding</keyword>
<evidence type="ECO:0000256" key="2">
    <source>
        <dbReference type="ARBA" id="ARBA00022723"/>
    </source>
</evidence>
<evidence type="ECO:0000256" key="5">
    <source>
        <dbReference type="ARBA" id="ARBA00022842"/>
    </source>
</evidence>
<protein>
    <submittedName>
        <fullName evidence="7">Glutathionylspermidine synthase</fullName>
    </submittedName>
</protein>
<reference evidence="7 8" key="1">
    <citation type="submission" date="2021-01" db="EMBL/GenBank/DDBJ databases">
        <title>Genomic Encyclopedia of Type Strains, Phase IV (KMG-IV): sequencing the most valuable type-strain genomes for metagenomic binning, comparative biology and taxonomic classification.</title>
        <authorList>
            <person name="Goeker M."/>
        </authorList>
    </citation>
    <scope>NUCLEOTIDE SEQUENCE [LARGE SCALE GENOMIC DNA]</scope>
    <source>
        <strain evidence="7 8">DSM 105482</strain>
    </source>
</reference>
<evidence type="ECO:0000256" key="4">
    <source>
        <dbReference type="ARBA" id="ARBA00022840"/>
    </source>
</evidence>
<sequence>MDNVEKYRLKRSQFYNNMDDFWPDLYEKEYSLYGTYSIAHSEVLEINRITARIGQIFSKMASNLRAADDATLRALGIPVESFSVIRMNSIGIDSVIARLDLVKTADGYKLLEINSDTPTFIVECFRVNQLVCDHFNLENPNQSTEADLAQALRRGIIESAKSIGSKYPHVVFTAHAENIEDWNTVSYLKEISQFQSSLCSLDKLVISEDGLYDDTGSRIDVLYRQTYPLEHLVQDIDPESGGNIGIELLNLVKNKKLAIINPPSAFLLQSKALQALIWGIYESEAGTKIFTTEELAWIGSYMLPTYLEADPFLNGRAYIRKPSFGREGDTIEIFDKHGTSQYKEALQTYDMELPVYQELADLPQAEIMTEQGREKLQLLIGSFLICGRASAIGIRAGKGVINNESYFLPVSLKHK</sequence>
<feature type="domain" description="Glutathionylspermidine synthase pre-ATP-grasp-like" evidence="6">
    <location>
        <begin position="24"/>
        <end position="410"/>
    </location>
</feature>
<dbReference type="Gene3D" id="3.30.1490.330">
    <property type="match status" value="1"/>
</dbReference>
<keyword evidence="1" id="KW-0436">Ligase</keyword>
<evidence type="ECO:0000313" key="7">
    <source>
        <dbReference type="EMBL" id="MBM7691946.1"/>
    </source>
</evidence>
<evidence type="ECO:0000313" key="8">
    <source>
        <dbReference type="Proteomes" id="UP000823486"/>
    </source>
</evidence>
<keyword evidence="5" id="KW-0460">Magnesium</keyword>
<dbReference type="SUPFAM" id="SSF56059">
    <property type="entry name" value="Glutathione synthetase ATP-binding domain-like"/>
    <property type="match status" value="1"/>
</dbReference>
<dbReference type="InterPro" id="IPR005494">
    <property type="entry name" value="GSPS_pre-ATP-grasp-like_dom"/>
</dbReference>
<dbReference type="RefSeq" id="WP_204540481.1">
    <property type="nucleotide sequence ID" value="NZ_JAFBFI010000004.1"/>
</dbReference>
<proteinExistence type="predicted"/>
<accession>A0ABS2QI21</accession>
<evidence type="ECO:0000256" key="1">
    <source>
        <dbReference type="ARBA" id="ARBA00022598"/>
    </source>
</evidence>
<dbReference type="EMBL" id="JAFBFI010000004">
    <property type="protein sequence ID" value="MBM7691946.1"/>
    <property type="molecule type" value="Genomic_DNA"/>
</dbReference>
<dbReference type="SUPFAM" id="SSF52440">
    <property type="entry name" value="PreATP-grasp domain"/>
    <property type="match status" value="1"/>
</dbReference>
<name>A0ABS2QI21_9BACI</name>
<gene>
    <name evidence="7" type="ORF">JOC77_001356</name>
</gene>
<organism evidence="7 8">
    <name type="scientific">Peribacillus deserti</name>
    <dbReference type="NCBI Taxonomy" id="673318"/>
    <lineage>
        <taxon>Bacteria</taxon>
        <taxon>Bacillati</taxon>
        <taxon>Bacillota</taxon>
        <taxon>Bacilli</taxon>
        <taxon>Bacillales</taxon>
        <taxon>Bacillaceae</taxon>
        <taxon>Peribacillus</taxon>
    </lineage>
</organism>
<keyword evidence="8" id="KW-1185">Reference proteome</keyword>
<dbReference type="InterPro" id="IPR016185">
    <property type="entry name" value="PreATP-grasp_dom_sf"/>
</dbReference>